<organism evidence="1 2">
    <name type="scientific">Potamilus streckersoni</name>
    <dbReference type="NCBI Taxonomy" id="2493646"/>
    <lineage>
        <taxon>Eukaryota</taxon>
        <taxon>Metazoa</taxon>
        <taxon>Spiralia</taxon>
        <taxon>Lophotrochozoa</taxon>
        <taxon>Mollusca</taxon>
        <taxon>Bivalvia</taxon>
        <taxon>Autobranchia</taxon>
        <taxon>Heteroconchia</taxon>
        <taxon>Palaeoheterodonta</taxon>
        <taxon>Unionida</taxon>
        <taxon>Unionoidea</taxon>
        <taxon>Unionidae</taxon>
        <taxon>Ambleminae</taxon>
        <taxon>Lampsilini</taxon>
        <taxon>Potamilus</taxon>
    </lineage>
</organism>
<reference evidence="1" key="3">
    <citation type="submission" date="2023-05" db="EMBL/GenBank/DDBJ databases">
        <authorList>
            <person name="Smith C.H."/>
        </authorList>
    </citation>
    <scope>NUCLEOTIDE SEQUENCE</scope>
    <source>
        <strain evidence="1">CHS0354</strain>
        <tissue evidence="1">Mantle</tissue>
    </source>
</reference>
<keyword evidence="2" id="KW-1185">Reference proteome</keyword>
<gene>
    <name evidence="1" type="ORF">CHS0354_007556</name>
</gene>
<proteinExistence type="predicted"/>
<sequence length="63" mass="7519">MLGFRGRDEHRKLKFGDVSVFTDNTGTQYLQYAERDCKTFDDMEKDDYRSRITRIFFPTESAL</sequence>
<name>A0AAE0W7F6_9BIVA</name>
<comment type="caution">
    <text evidence="1">The sequence shown here is derived from an EMBL/GenBank/DDBJ whole genome shotgun (WGS) entry which is preliminary data.</text>
</comment>
<dbReference type="EMBL" id="JAEAOA010000519">
    <property type="protein sequence ID" value="KAK3603227.1"/>
    <property type="molecule type" value="Genomic_DNA"/>
</dbReference>
<evidence type="ECO:0000313" key="1">
    <source>
        <dbReference type="EMBL" id="KAK3603227.1"/>
    </source>
</evidence>
<feature type="non-terminal residue" evidence="1">
    <location>
        <position position="63"/>
    </location>
</feature>
<protein>
    <submittedName>
        <fullName evidence="1">Uncharacterized protein</fullName>
    </submittedName>
</protein>
<reference evidence="1" key="2">
    <citation type="journal article" date="2021" name="Genome Biol. Evol.">
        <title>Developing a high-quality reference genome for a parasitic bivalve with doubly uniparental inheritance (Bivalvia: Unionida).</title>
        <authorList>
            <person name="Smith C.H."/>
        </authorList>
    </citation>
    <scope>NUCLEOTIDE SEQUENCE</scope>
    <source>
        <strain evidence="1">CHS0354</strain>
        <tissue evidence="1">Mantle</tissue>
    </source>
</reference>
<accession>A0AAE0W7F6</accession>
<reference evidence="1" key="1">
    <citation type="journal article" date="2021" name="Genome Biol. Evol.">
        <title>A High-Quality Reference Genome for a Parasitic Bivalve with Doubly Uniparental Inheritance (Bivalvia: Unionida).</title>
        <authorList>
            <person name="Smith C.H."/>
        </authorList>
    </citation>
    <scope>NUCLEOTIDE SEQUENCE</scope>
    <source>
        <strain evidence="1">CHS0354</strain>
    </source>
</reference>
<evidence type="ECO:0000313" key="2">
    <source>
        <dbReference type="Proteomes" id="UP001195483"/>
    </source>
</evidence>
<dbReference type="Proteomes" id="UP001195483">
    <property type="component" value="Unassembled WGS sequence"/>
</dbReference>
<dbReference type="AlphaFoldDB" id="A0AAE0W7F6"/>